<evidence type="ECO:0000313" key="4">
    <source>
        <dbReference type="EMBL" id="KAF2867970.1"/>
    </source>
</evidence>
<dbReference type="AlphaFoldDB" id="A0A7C8I8P7"/>
<feature type="compositionally biased region" description="Basic and acidic residues" evidence="2">
    <location>
        <begin position="79"/>
        <end position="88"/>
    </location>
</feature>
<sequence length="689" mass="78026">MNPLPTSRQKPPFSCPTASFDYTRSPTSNSDRATETNRDLISLLEGLREHVSDTDKRKIEEMLSRVLDDVADATAAVDKSPEKVKSPELELEEGEANVSAEVGSNEELAMMDENLLETEQSRATGFMGKNSEVQWLRHVHYAADQKNASSPRERSEGPYGPPGKSTEAATARVDAMKRRQDKTGPLMHTSSCSFYMDDEDVRMDFMVEALDLPPFETAERLLKCYMGAVHNSFPLLAKKTFVNQFYHYYASVGRRQPYKLPQKWQAILNMVFAIGAVYSHLIEADWQADDRDHLLYHSRAWSLSLKDPWWFSHPDLAQMQTMGLLALYYLSIGHVNRSWIVIGMSLRGGCALGLHMRNEDRNASVEKKEILGRIWWGLYSLERILSAITGRPSVGMESDCSVPLPLPLSTDEINGAIIASRFGPQSAVYFAQEHIRSEPNAASSSSIRMLTDTEKSSNEPTNSGSYLKHAVTMGMINQRTLVALYAPSVASKSWQTVQKDIAELDEDLDAWSASLPLGLNFLQHEEEHQYTQERNALALHYYSTKILITRPCVCRLDRRIPDQTQKSRNFNQHIAETCIGAAKAISDLLPDDFQHQRVMLYKMGPWWILVHYIMQALAVLMLEVSYEAVNFPRDRHDMVPSIKKLVRWLRHTRSNNRMAGRAYDIVLQLLHKLTLKINIVGLAAFVASL</sequence>
<dbReference type="InterPro" id="IPR007219">
    <property type="entry name" value="XnlR_reg_dom"/>
</dbReference>
<dbReference type="GO" id="GO:0003677">
    <property type="term" value="F:DNA binding"/>
    <property type="evidence" value="ECO:0007669"/>
    <property type="project" value="InterPro"/>
</dbReference>
<proteinExistence type="predicted"/>
<feature type="region of interest" description="Disordered" evidence="2">
    <location>
        <begin position="440"/>
        <end position="464"/>
    </location>
</feature>
<evidence type="ECO:0000256" key="2">
    <source>
        <dbReference type="SAM" id="MobiDB-lite"/>
    </source>
</evidence>
<name>A0A7C8I8P7_9PLEO</name>
<accession>A0A7C8I8P7</accession>
<dbReference type="GO" id="GO:0008270">
    <property type="term" value="F:zinc ion binding"/>
    <property type="evidence" value="ECO:0007669"/>
    <property type="project" value="InterPro"/>
</dbReference>
<feature type="region of interest" description="Disordered" evidence="2">
    <location>
        <begin position="1"/>
        <end position="37"/>
    </location>
</feature>
<feature type="region of interest" description="Disordered" evidence="2">
    <location>
        <begin position="75"/>
        <end position="99"/>
    </location>
</feature>
<comment type="caution">
    <text evidence="4">The sequence shown here is derived from an EMBL/GenBank/DDBJ whole genome shotgun (WGS) entry which is preliminary data.</text>
</comment>
<organism evidence="4 5">
    <name type="scientific">Massariosphaeria phaeospora</name>
    <dbReference type="NCBI Taxonomy" id="100035"/>
    <lineage>
        <taxon>Eukaryota</taxon>
        <taxon>Fungi</taxon>
        <taxon>Dikarya</taxon>
        <taxon>Ascomycota</taxon>
        <taxon>Pezizomycotina</taxon>
        <taxon>Dothideomycetes</taxon>
        <taxon>Pleosporomycetidae</taxon>
        <taxon>Pleosporales</taxon>
        <taxon>Pleosporales incertae sedis</taxon>
        <taxon>Massariosphaeria</taxon>
    </lineage>
</organism>
<feature type="compositionally biased region" description="Polar residues" evidence="2">
    <location>
        <begin position="16"/>
        <end position="31"/>
    </location>
</feature>
<reference evidence="4 5" key="1">
    <citation type="submission" date="2020-01" db="EMBL/GenBank/DDBJ databases">
        <authorList>
            <consortium name="DOE Joint Genome Institute"/>
            <person name="Haridas S."/>
            <person name="Albert R."/>
            <person name="Binder M."/>
            <person name="Bloem J."/>
            <person name="Labutti K."/>
            <person name="Salamov A."/>
            <person name="Andreopoulos B."/>
            <person name="Baker S.E."/>
            <person name="Barry K."/>
            <person name="Bills G."/>
            <person name="Bluhm B.H."/>
            <person name="Cannon C."/>
            <person name="Castanera R."/>
            <person name="Culley D.E."/>
            <person name="Daum C."/>
            <person name="Ezra D."/>
            <person name="Gonzalez J.B."/>
            <person name="Henrissat B."/>
            <person name="Kuo A."/>
            <person name="Liang C."/>
            <person name="Lipzen A."/>
            <person name="Lutzoni F."/>
            <person name="Magnuson J."/>
            <person name="Mondo S."/>
            <person name="Nolan M."/>
            <person name="Ohm R."/>
            <person name="Pangilinan J."/>
            <person name="Park H.-J.H."/>
            <person name="Ramirez L."/>
            <person name="Alfaro M."/>
            <person name="Sun H."/>
            <person name="Tritt A."/>
            <person name="Yoshinaga Y."/>
            <person name="Zwiers L.-H.L."/>
            <person name="Turgeon B.G."/>
            <person name="Goodwin S.B."/>
            <person name="Spatafora J.W."/>
            <person name="Crous P.W."/>
            <person name="Grigoriev I.V."/>
        </authorList>
    </citation>
    <scope>NUCLEOTIDE SEQUENCE [LARGE SCALE GENOMIC DNA]</scope>
    <source>
        <strain evidence="4 5">CBS 611.86</strain>
    </source>
</reference>
<dbReference type="CDD" id="cd12148">
    <property type="entry name" value="fungal_TF_MHR"/>
    <property type="match status" value="1"/>
</dbReference>
<gene>
    <name evidence="4" type="ORF">BDV95DRAFT_581013</name>
</gene>
<dbReference type="EMBL" id="JAADJZ010000021">
    <property type="protein sequence ID" value="KAF2867970.1"/>
    <property type="molecule type" value="Genomic_DNA"/>
</dbReference>
<feature type="region of interest" description="Disordered" evidence="2">
    <location>
        <begin position="144"/>
        <end position="170"/>
    </location>
</feature>
<evidence type="ECO:0000256" key="1">
    <source>
        <dbReference type="ARBA" id="ARBA00023242"/>
    </source>
</evidence>
<dbReference type="Proteomes" id="UP000481861">
    <property type="component" value="Unassembled WGS sequence"/>
</dbReference>
<protein>
    <submittedName>
        <fullName evidence="4">Fungal-specific transcription factor domain-containing protein</fullName>
    </submittedName>
</protein>
<evidence type="ECO:0000313" key="5">
    <source>
        <dbReference type="Proteomes" id="UP000481861"/>
    </source>
</evidence>
<evidence type="ECO:0000259" key="3">
    <source>
        <dbReference type="SMART" id="SM00906"/>
    </source>
</evidence>
<dbReference type="PANTHER" id="PTHR47654">
    <property type="entry name" value="ZN(II)2CYS6 TRANSCRIPTION FACTOR (EUROFUNG)-RELATED"/>
    <property type="match status" value="1"/>
</dbReference>
<dbReference type="SMART" id="SM00906">
    <property type="entry name" value="Fungal_trans"/>
    <property type="match status" value="1"/>
</dbReference>
<dbReference type="InterPro" id="IPR053230">
    <property type="entry name" value="Trans_reg_galc"/>
</dbReference>
<dbReference type="Pfam" id="PF04082">
    <property type="entry name" value="Fungal_trans"/>
    <property type="match status" value="1"/>
</dbReference>
<dbReference type="OrthoDB" id="424974at2759"/>
<dbReference type="GO" id="GO:0006351">
    <property type="term" value="P:DNA-templated transcription"/>
    <property type="evidence" value="ECO:0007669"/>
    <property type="project" value="InterPro"/>
</dbReference>
<keyword evidence="1" id="KW-0539">Nucleus</keyword>
<feature type="domain" description="Xylanolytic transcriptional activator regulatory" evidence="3">
    <location>
        <begin position="338"/>
        <end position="411"/>
    </location>
</feature>
<dbReference type="PANTHER" id="PTHR47654:SF5">
    <property type="entry name" value="TRANSCRIPTION FACTOR DOMAIN-CONTAINING PROTEIN"/>
    <property type="match status" value="1"/>
</dbReference>
<keyword evidence="5" id="KW-1185">Reference proteome</keyword>